<protein>
    <submittedName>
        <fullName evidence="1">Uncharacterized protein</fullName>
    </submittedName>
</protein>
<sequence length="210" mass="24449">MVGKTQHKFLTIVKKKYLQCFDVRGDILMDKEEDFIKKIMRCINKRDEKKYVFRYTIRKFLCNEKLKFAIKEFKQQSLPEYRSSTDNQPLGAEHSNVLSRSLLSPAHAHNALDLIAINYDNIDGESFMEDETPSTQLPPEIMNISESIDFGESFNLDDLRKTDKEVAEQVDDTVIGGFSKISFNYSNRFIARYEHCHSHETFDGTIVDEE</sequence>
<reference evidence="1" key="2">
    <citation type="submission" date="2022-10" db="EMBL/GenBank/DDBJ databases">
        <authorList>
            <consortium name="ENA_rothamsted_submissions"/>
            <consortium name="culmorum"/>
            <person name="King R."/>
        </authorList>
    </citation>
    <scope>NUCLEOTIDE SEQUENCE</scope>
</reference>
<gene>
    <name evidence="1" type="ORF">CHIRRI_LOCUS7226</name>
</gene>
<dbReference type="AlphaFoldDB" id="A0A9N9WPY9"/>
<dbReference type="Proteomes" id="UP001153620">
    <property type="component" value="Chromosome 2"/>
</dbReference>
<evidence type="ECO:0000313" key="1">
    <source>
        <dbReference type="EMBL" id="CAG9804335.1"/>
    </source>
</evidence>
<reference evidence="1" key="1">
    <citation type="submission" date="2022-01" db="EMBL/GenBank/DDBJ databases">
        <authorList>
            <person name="King R."/>
        </authorList>
    </citation>
    <scope>NUCLEOTIDE SEQUENCE</scope>
</reference>
<name>A0A9N9WPY9_9DIPT</name>
<evidence type="ECO:0000313" key="2">
    <source>
        <dbReference type="Proteomes" id="UP001153620"/>
    </source>
</evidence>
<organism evidence="1 2">
    <name type="scientific">Chironomus riparius</name>
    <dbReference type="NCBI Taxonomy" id="315576"/>
    <lineage>
        <taxon>Eukaryota</taxon>
        <taxon>Metazoa</taxon>
        <taxon>Ecdysozoa</taxon>
        <taxon>Arthropoda</taxon>
        <taxon>Hexapoda</taxon>
        <taxon>Insecta</taxon>
        <taxon>Pterygota</taxon>
        <taxon>Neoptera</taxon>
        <taxon>Endopterygota</taxon>
        <taxon>Diptera</taxon>
        <taxon>Nematocera</taxon>
        <taxon>Chironomoidea</taxon>
        <taxon>Chironomidae</taxon>
        <taxon>Chironominae</taxon>
        <taxon>Chironomus</taxon>
    </lineage>
</organism>
<accession>A0A9N9WPY9</accession>
<dbReference type="EMBL" id="OU895878">
    <property type="protein sequence ID" value="CAG9804335.1"/>
    <property type="molecule type" value="Genomic_DNA"/>
</dbReference>
<keyword evidence="2" id="KW-1185">Reference proteome</keyword>
<proteinExistence type="predicted"/>